<feature type="chain" id="PRO_5031216602" evidence="3">
    <location>
        <begin position="34"/>
        <end position="212"/>
    </location>
</feature>
<dbReference type="Proteomes" id="UP000549343">
    <property type="component" value="Unassembled WGS sequence"/>
</dbReference>
<sequence length="212" mass="21668">MPQRLRRAGTASAAVSAGALVLVLAAPAQPAAAAEECKKGVDPETTIENWKCNLGNLREALTPKTPTPTPTPTQSKAPAKTAPSKTTKKTTQAPAAKPRKQSSAPRAQAPSGNAPAPMTAPGSVRVHPGTPATPGLPGVLPTPEIAADPNAYQLLQANAAAMPQTRLISPAAVPQQDNRHILLIAAAAGITGAATALNLTVAARTLRRRHTR</sequence>
<accession>A0A7W7IEE4</accession>
<reference evidence="4 7" key="1">
    <citation type="journal article" date="2019" name="Int. J. Syst. Evol. Microbiol.">
        <title>The Global Catalogue of Microorganisms (GCM) 10K type strain sequencing project: providing services to taxonomists for standard genome sequencing and annotation.</title>
        <authorList>
            <consortium name="The Broad Institute Genomics Platform"/>
            <consortium name="The Broad Institute Genome Sequencing Center for Infectious Disease"/>
            <person name="Wu L."/>
            <person name="Ma J."/>
        </authorList>
    </citation>
    <scope>NUCLEOTIDE SEQUENCE [LARGE SCALE GENOMIC DNA]</scope>
    <source>
        <strain evidence="4 7">JCM 10667</strain>
    </source>
</reference>
<reference evidence="4" key="3">
    <citation type="submission" date="2023-12" db="EMBL/GenBank/DDBJ databases">
        <authorList>
            <person name="Sun Q."/>
            <person name="Inoue M."/>
        </authorList>
    </citation>
    <scope>NUCLEOTIDE SEQUENCE</scope>
    <source>
        <strain evidence="4">JCM 10667</strain>
    </source>
</reference>
<evidence type="ECO:0000313" key="6">
    <source>
        <dbReference type="Proteomes" id="UP000549343"/>
    </source>
</evidence>
<name>A0A7W7IEE4_9ACTN</name>
<dbReference type="EMBL" id="BAAAHD010000045">
    <property type="protein sequence ID" value="GAA0577743.1"/>
    <property type="molecule type" value="Genomic_DNA"/>
</dbReference>
<keyword evidence="2" id="KW-0812">Transmembrane</keyword>
<dbReference type="EMBL" id="JACHMV010000001">
    <property type="protein sequence ID" value="MBB4775486.1"/>
    <property type="molecule type" value="Genomic_DNA"/>
</dbReference>
<comment type="caution">
    <text evidence="5">The sequence shown here is derived from an EMBL/GenBank/DDBJ whole genome shotgun (WGS) entry which is preliminary data.</text>
</comment>
<gene>
    <name evidence="5" type="ORF">F4557_003904</name>
    <name evidence="4" type="ORF">GCM10009546_45190</name>
</gene>
<organism evidence="5 6">
    <name type="scientific">Actinomadura livida</name>
    <dbReference type="NCBI Taxonomy" id="79909"/>
    <lineage>
        <taxon>Bacteria</taxon>
        <taxon>Bacillati</taxon>
        <taxon>Actinomycetota</taxon>
        <taxon>Actinomycetes</taxon>
        <taxon>Streptosporangiales</taxon>
        <taxon>Thermomonosporaceae</taxon>
        <taxon>Actinomadura</taxon>
    </lineage>
</organism>
<keyword evidence="3" id="KW-0732">Signal</keyword>
<evidence type="ECO:0000256" key="1">
    <source>
        <dbReference type="SAM" id="MobiDB-lite"/>
    </source>
</evidence>
<evidence type="ECO:0000313" key="7">
    <source>
        <dbReference type="Proteomes" id="UP001501427"/>
    </source>
</evidence>
<dbReference type="Proteomes" id="UP001501427">
    <property type="component" value="Unassembled WGS sequence"/>
</dbReference>
<protein>
    <submittedName>
        <fullName evidence="5">Uncharacterized protein</fullName>
    </submittedName>
</protein>
<feature type="region of interest" description="Disordered" evidence="1">
    <location>
        <begin position="59"/>
        <end position="134"/>
    </location>
</feature>
<evidence type="ECO:0000256" key="3">
    <source>
        <dbReference type="SAM" id="SignalP"/>
    </source>
</evidence>
<evidence type="ECO:0000313" key="4">
    <source>
        <dbReference type="EMBL" id="GAA0577743.1"/>
    </source>
</evidence>
<dbReference type="RefSeq" id="WP_184884767.1">
    <property type="nucleotide sequence ID" value="NZ_BAAAHD010000045.1"/>
</dbReference>
<keyword evidence="2" id="KW-0472">Membrane</keyword>
<feature type="transmembrane region" description="Helical" evidence="2">
    <location>
        <begin position="181"/>
        <end position="203"/>
    </location>
</feature>
<evidence type="ECO:0000313" key="5">
    <source>
        <dbReference type="EMBL" id="MBB4775486.1"/>
    </source>
</evidence>
<keyword evidence="2" id="KW-1133">Transmembrane helix</keyword>
<evidence type="ECO:0000256" key="2">
    <source>
        <dbReference type="SAM" id="Phobius"/>
    </source>
</evidence>
<reference evidence="5 6" key="2">
    <citation type="submission" date="2020-08" db="EMBL/GenBank/DDBJ databases">
        <title>Sequencing the genomes of 1000 actinobacteria strains.</title>
        <authorList>
            <person name="Klenk H.-P."/>
        </authorList>
    </citation>
    <scope>NUCLEOTIDE SEQUENCE [LARGE SCALE GENOMIC DNA]</scope>
    <source>
        <strain evidence="5 6">DSM 44772</strain>
    </source>
</reference>
<feature type="compositionally biased region" description="Low complexity" evidence="1">
    <location>
        <begin position="72"/>
        <end position="96"/>
    </location>
</feature>
<dbReference type="AlphaFoldDB" id="A0A7W7IEE4"/>
<proteinExistence type="predicted"/>
<keyword evidence="7" id="KW-1185">Reference proteome</keyword>
<feature type="signal peptide" evidence="3">
    <location>
        <begin position="1"/>
        <end position="33"/>
    </location>
</feature>